<protein>
    <recommendedName>
        <fullName evidence="5">Integral membrane protein</fullName>
    </recommendedName>
</protein>
<feature type="region of interest" description="Disordered" evidence="1">
    <location>
        <begin position="86"/>
        <end position="107"/>
    </location>
</feature>
<evidence type="ECO:0000313" key="3">
    <source>
        <dbReference type="EMBL" id="MDT0567204.1"/>
    </source>
</evidence>
<feature type="transmembrane region" description="Helical" evidence="2">
    <location>
        <begin position="30"/>
        <end position="49"/>
    </location>
</feature>
<keyword evidence="2" id="KW-1133">Transmembrane helix</keyword>
<proteinExistence type="predicted"/>
<reference evidence="3" key="1">
    <citation type="submission" date="2024-05" db="EMBL/GenBank/DDBJ databases">
        <title>30 novel species of actinomycetes from the DSMZ collection.</title>
        <authorList>
            <person name="Nouioui I."/>
        </authorList>
    </citation>
    <scope>NUCLEOTIDE SEQUENCE</scope>
    <source>
        <strain evidence="3">DSM 3412</strain>
    </source>
</reference>
<evidence type="ECO:0008006" key="5">
    <source>
        <dbReference type="Google" id="ProtNLM"/>
    </source>
</evidence>
<sequence>MQIDITTVMAALTVVGLASLTVSRGRWASPFWLVVVSFLVAYPFTHTLLDRVADAPDGWFRWLFQLACGSLLSTLLAPVWHGLRRRSVRGPESPGEAPQVDGSRTSS</sequence>
<dbReference type="Proteomes" id="UP001180737">
    <property type="component" value="Unassembled WGS sequence"/>
</dbReference>
<dbReference type="EMBL" id="JAVRFJ010000004">
    <property type="protein sequence ID" value="MDT0567204.1"/>
    <property type="molecule type" value="Genomic_DNA"/>
</dbReference>
<organism evidence="3 4">
    <name type="scientific">Streptomyces gottesmaniae</name>
    <dbReference type="NCBI Taxonomy" id="3075518"/>
    <lineage>
        <taxon>Bacteria</taxon>
        <taxon>Bacillati</taxon>
        <taxon>Actinomycetota</taxon>
        <taxon>Actinomycetes</taxon>
        <taxon>Kitasatosporales</taxon>
        <taxon>Streptomycetaceae</taxon>
        <taxon>Streptomyces</taxon>
    </lineage>
</organism>
<dbReference type="RefSeq" id="WP_033532091.1">
    <property type="nucleotide sequence ID" value="NZ_JAVRFJ010000004.1"/>
</dbReference>
<gene>
    <name evidence="3" type="ORF">RM704_06960</name>
</gene>
<evidence type="ECO:0000313" key="4">
    <source>
        <dbReference type="Proteomes" id="UP001180737"/>
    </source>
</evidence>
<feature type="transmembrane region" description="Helical" evidence="2">
    <location>
        <begin position="61"/>
        <end position="80"/>
    </location>
</feature>
<keyword evidence="2" id="KW-0472">Membrane</keyword>
<name>A0ABU2YSA4_9ACTN</name>
<accession>A0ABU2YSA4</accession>
<evidence type="ECO:0000256" key="2">
    <source>
        <dbReference type="SAM" id="Phobius"/>
    </source>
</evidence>
<feature type="transmembrane region" description="Helical" evidence="2">
    <location>
        <begin position="6"/>
        <end position="23"/>
    </location>
</feature>
<comment type="caution">
    <text evidence="3">The sequence shown here is derived from an EMBL/GenBank/DDBJ whole genome shotgun (WGS) entry which is preliminary data.</text>
</comment>
<keyword evidence="2" id="KW-0812">Transmembrane</keyword>
<keyword evidence="4" id="KW-1185">Reference proteome</keyword>
<evidence type="ECO:0000256" key="1">
    <source>
        <dbReference type="SAM" id="MobiDB-lite"/>
    </source>
</evidence>